<proteinExistence type="predicted"/>
<gene>
    <name evidence="1" type="ORF">DD237_008599</name>
</gene>
<sequence>MRQRALALLDQAATMERQRRSQAQKVTLAKQLEWHTMARNLKPSELWVLMEEARHDADNKRRMMIAAAVFNQEYTRYGVPG</sequence>
<dbReference type="VEuPathDB" id="FungiDB:DD237_008599"/>
<evidence type="ECO:0000313" key="2">
    <source>
        <dbReference type="Proteomes" id="UP000286097"/>
    </source>
</evidence>
<protein>
    <submittedName>
        <fullName evidence="1">Uncharacterized protein</fullName>
    </submittedName>
</protein>
<comment type="caution">
    <text evidence="1">The sequence shown here is derived from an EMBL/GenBank/DDBJ whole genome shotgun (WGS) entry which is preliminary data.</text>
</comment>
<accession>A0A425C132</accession>
<organism evidence="1 2">
    <name type="scientific">Peronospora effusa</name>
    <dbReference type="NCBI Taxonomy" id="542832"/>
    <lineage>
        <taxon>Eukaryota</taxon>
        <taxon>Sar</taxon>
        <taxon>Stramenopiles</taxon>
        <taxon>Oomycota</taxon>
        <taxon>Peronosporomycetes</taxon>
        <taxon>Peronosporales</taxon>
        <taxon>Peronosporaceae</taxon>
        <taxon>Peronospora</taxon>
    </lineage>
</organism>
<dbReference type="Proteomes" id="UP000286097">
    <property type="component" value="Unassembled WGS sequence"/>
</dbReference>
<dbReference type="AlphaFoldDB" id="A0A425C132"/>
<reference evidence="1 2" key="1">
    <citation type="submission" date="2018-06" db="EMBL/GenBank/DDBJ databases">
        <title>Comparative genomics of downy mildews reveals potential adaptations to biotrophy.</title>
        <authorList>
            <person name="Fletcher K."/>
            <person name="Klosterman S.J."/>
            <person name="Derevnina L."/>
            <person name="Martin F."/>
            <person name="Koike S."/>
            <person name="Reyes Chin-Wo S."/>
            <person name="Mou B."/>
            <person name="Michelmore R."/>
        </authorList>
    </citation>
    <scope>NUCLEOTIDE SEQUENCE [LARGE SCALE GENOMIC DNA]</scope>
    <source>
        <strain evidence="1 2">R13</strain>
    </source>
</reference>
<evidence type="ECO:0000313" key="1">
    <source>
        <dbReference type="EMBL" id="RQM10759.1"/>
    </source>
</evidence>
<dbReference type="EMBL" id="QKXF01000546">
    <property type="protein sequence ID" value="RQM10759.1"/>
    <property type="molecule type" value="Genomic_DNA"/>
</dbReference>
<name>A0A425C132_9STRA</name>